<keyword evidence="4" id="KW-1003">Cell membrane</keyword>
<evidence type="ECO:0000256" key="7">
    <source>
        <dbReference type="ARBA" id="ARBA00022989"/>
    </source>
</evidence>
<dbReference type="NCBIfam" id="TIGR03025">
    <property type="entry name" value="EPS_sugtrans"/>
    <property type="match status" value="1"/>
</dbReference>
<keyword evidence="6 10" id="KW-0812">Transmembrane</keyword>
<comment type="subcellular location">
    <subcellularLocation>
        <location evidence="2">Cell membrane</location>
    </subcellularLocation>
    <subcellularLocation>
        <location evidence="1">Membrane</location>
        <topology evidence="1">Multi-pass membrane protein</topology>
    </subcellularLocation>
</comment>
<dbReference type="GO" id="GO:0005886">
    <property type="term" value="C:plasma membrane"/>
    <property type="evidence" value="ECO:0007669"/>
    <property type="project" value="UniProtKB-SubCell"/>
</dbReference>
<evidence type="ECO:0000313" key="12">
    <source>
        <dbReference type="EMBL" id="TGY92067.1"/>
    </source>
</evidence>
<reference evidence="12 13" key="1">
    <citation type="journal article" date="2013" name="Int. J. Syst. Evol. Microbiol.">
        <title>Marinicauda pacifica gen. nov., sp. nov., a prosthecate alphaproteobacterium of the family Hyphomonadaceae isolated from deep seawater.</title>
        <authorList>
            <person name="Zhang X.Y."/>
            <person name="Li G.W."/>
            <person name="Wang C.S."/>
            <person name="Zhang Y.J."/>
            <person name="Xu X.W."/>
            <person name="Li H."/>
            <person name="Liu A."/>
            <person name="Liu C."/>
            <person name="Xie B.B."/>
            <person name="Qin Q.L."/>
            <person name="Xu Z."/>
            <person name="Chen X.L."/>
            <person name="Zhou B.C."/>
            <person name="Zhang Y.Z."/>
        </authorList>
    </citation>
    <scope>NUCLEOTIDE SEQUENCE [LARGE SCALE GENOMIC DNA]</scope>
    <source>
        <strain evidence="12 13">P-1 km-3</strain>
    </source>
</reference>
<evidence type="ECO:0000313" key="13">
    <source>
        <dbReference type="Proteomes" id="UP000305451"/>
    </source>
</evidence>
<dbReference type="InterPro" id="IPR003362">
    <property type="entry name" value="Bact_transf"/>
</dbReference>
<dbReference type="Proteomes" id="UP000305451">
    <property type="component" value="Unassembled WGS sequence"/>
</dbReference>
<dbReference type="OrthoDB" id="9808602at2"/>
<proteinExistence type="inferred from homology"/>
<evidence type="ECO:0000256" key="9">
    <source>
        <dbReference type="ARBA" id="ARBA00023169"/>
    </source>
</evidence>
<dbReference type="AlphaFoldDB" id="A0A4S2H8A8"/>
<keyword evidence="8 10" id="KW-0472">Membrane</keyword>
<sequence>MTHFDAALAYDSLNKTRSAGSNVLRVFILADLLAFGAAGLISMALLDYAQHGAPVSVHAGISAGLCLAVMIWFRSKGHYRARHALANMVRPVLMACGLAFLAASTLQVSFEETRLTSATAGFWASVPVLILAMRWTARALLLAAGRWQEPVTLLTSAAIASDRARLIEHNTNHGLTVTRTLDLAGFEGLDDRTLSARLSRLTDRTLFLAPDERSQPVANRIVARLSAAGAAYFYQPAIGPAPTQNVDIIDYPPTEGFVFQISDSLNRPLARAAKRVLETLAAGAGLIVLSPLLVLIAVLVRRDGGPALYSQPRVGRDGKIFQCLKFRSMAVDADRRLGEILSADPVAACEWNTYQKLTRDPRITPVGRVLRKISADELPQLINVVRGEMSLVGPRPMTIDQQAAYGASLESYVRVRPGLTGMWQVNGRNATSFTERARLDDWYARNWSLWRDIVILVRTVREVLFPNGQ</sequence>
<feature type="transmembrane region" description="Helical" evidence="10">
    <location>
        <begin position="52"/>
        <end position="73"/>
    </location>
</feature>
<evidence type="ECO:0000256" key="1">
    <source>
        <dbReference type="ARBA" id="ARBA00004141"/>
    </source>
</evidence>
<protein>
    <submittedName>
        <fullName evidence="12">Exopolysaccharide biosynthesis polyprenyl glycosylphosphotransferase</fullName>
    </submittedName>
</protein>
<evidence type="ECO:0000259" key="11">
    <source>
        <dbReference type="Pfam" id="PF02397"/>
    </source>
</evidence>
<dbReference type="GO" id="GO:0000271">
    <property type="term" value="P:polysaccharide biosynthetic process"/>
    <property type="evidence" value="ECO:0007669"/>
    <property type="project" value="UniProtKB-KW"/>
</dbReference>
<keyword evidence="13" id="KW-1185">Reference proteome</keyword>
<keyword evidence="9" id="KW-0270">Exopolysaccharide synthesis</keyword>
<feature type="transmembrane region" description="Helical" evidence="10">
    <location>
        <begin position="85"/>
        <end position="108"/>
    </location>
</feature>
<organism evidence="12 13">
    <name type="scientific">Marinicauda pacifica</name>
    <dbReference type="NCBI Taxonomy" id="1133559"/>
    <lineage>
        <taxon>Bacteria</taxon>
        <taxon>Pseudomonadati</taxon>
        <taxon>Pseudomonadota</taxon>
        <taxon>Alphaproteobacteria</taxon>
        <taxon>Maricaulales</taxon>
        <taxon>Maricaulaceae</taxon>
        <taxon>Marinicauda</taxon>
    </lineage>
</organism>
<evidence type="ECO:0000256" key="6">
    <source>
        <dbReference type="ARBA" id="ARBA00022692"/>
    </source>
</evidence>
<dbReference type="Pfam" id="PF02397">
    <property type="entry name" value="Bac_transf"/>
    <property type="match status" value="1"/>
</dbReference>
<comment type="caution">
    <text evidence="12">The sequence shown here is derived from an EMBL/GenBank/DDBJ whole genome shotgun (WGS) entry which is preliminary data.</text>
</comment>
<dbReference type="RefSeq" id="WP_135945200.1">
    <property type="nucleotide sequence ID" value="NZ_BMEI01000003.1"/>
</dbReference>
<dbReference type="PANTHER" id="PTHR30576">
    <property type="entry name" value="COLANIC BIOSYNTHESIS UDP-GLUCOSE LIPID CARRIER TRANSFERASE"/>
    <property type="match status" value="1"/>
</dbReference>
<feature type="transmembrane region" description="Helical" evidence="10">
    <location>
        <begin position="23"/>
        <end position="46"/>
    </location>
</feature>
<accession>A0A4S2H8A8</accession>
<dbReference type="InterPro" id="IPR017475">
    <property type="entry name" value="EPS_sugar_tfrase"/>
</dbReference>
<evidence type="ECO:0000256" key="3">
    <source>
        <dbReference type="ARBA" id="ARBA00006464"/>
    </source>
</evidence>
<name>A0A4S2H8A8_9PROT</name>
<keyword evidence="7 10" id="KW-1133">Transmembrane helix</keyword>
<evidence type="ECO:0000256" key="10">
    <source>
        <dbReference type="SAM" id="Phobius"/>
    </source>
</evidence>
<dbReference type="PANTHER" id="PTHR30576:SF4">
    <property type="entry name" value="UNDECAPRENYL-PHOSPHATE GALACTOSE PHOSPHOTRANSFERASE"/>
    <property type="match status" value="1"/>
</dbReference>
<feature type="transmembrane region" description="Helical" evidence="10">
    <location>
        <begin position="120"/>
        <end position="137"/>
    </location>
</feature>
<dbReference type="GO" id="GO:0016780">
    <property type="term" value="F:phosphotransferase activity, for other substituted phosphate groups"/>
    <property type="evidence" value="ECO:0007669"/>
    <property type="project" value="TreeGrafter"/>
</dbReference>
<evidence type="ECO:0000256" key="2">
    <source>
        <dbReference type="ARBA" id="ARBA00004236"/>
    </source>
</evidence>
<dbReference type="EMBL" id="SRXV01000003">
    <property type="protein sequence ID" value="TGY92067.1"/>
    <property type="molecule type" value="Genomic_DNA"/>
</dbReference>
<feature type="domain" description="Bacterial sugar transferase" evidence="11">
    <location>
        <begin position="274"/>
        <end position="464"/>
    </location>
</feature>
<feature type="transmembrane region" description="Helical" evidence="10">
    <location>
        <begin position="276"/>
        <end position="300"/>
    </location>
</feature>
<comment type="similarity">
    <text evidence="3">Belongs to the bacterial sugar transferase family.</text>
</comment>
<evidence type="ECO:0000256" key="4">
    <source>
        <dbReference type="ARBA" id="ARBA00022475"/>
    </source>
</evidence>
<keyword evidence="5 12" id="KW-0808">Transferase</keyword>
<evidence type="ECO:0000256" key="5">
    <source>
        <dbReference type="ARBA" id="ARBA00022679"/>
    </source>
</evidence>
<evidence type="ECO:0000256" key="8">
    <source>
        <dbReference type="ARBA" id="ARBA00023136"/>
    </source>
</evidence>
<gene>
    <name evidence="12" type="ORF">E5162_10380</name>
</gene>